<dbReference type="STRING" id="97972.A0A2V1CWR0"/>
<sequence>MKRCDHTHWLSVFTQGTETALLESDRLQKLVKQTPHPHIQQPSLVVLIGSAEKSAALRALFGLKRIRGFTTKPKPGEVHLHLDPSSVFNDHCDGTRARTRSSAAWAK</sequence>
<protein>
    <submittedName>
        <fullName evidence="1">Uncharacterized protein</fullName>
    </submittedName>
</protein>
<gene>
    <name evidence="1" type="ORF">DM02DRAFT_665500</name>
</gene>
<name>A0A2V1CWR0_9PLEO</name>
<dbReference type="AlphaFoldDB" id="A0A2V1CWR0"/>
<keyword evidence="2" id="KW-1185">Reference proteome</keyword>
<reference evidence="1 2" key="1">
    <citation type="journal article" date="2018" name="Sci. Rep.">
        <title>Comparative genomics provides insights into the lifestyle and reveals functional heterogeneity of dark septate endophytic fungi.</title>
        <authorList>
            <person name="Knapp D.G."/>
            <person name="Nemeth J.B."/>
            <person name="Barry K."/>
            <person name="Hainaut M."/>
            <person name="Henrissat B."/>
            <person name="Johnson J."/>
            <person name="Kuo A."/>
            <person name="Lim J.H.P."/>
            <person name="Lipzen A."/>
            <person name="Nolan M."/>
            <person name="Ohm R.A."/>
            <person name="Tamas L."/>
            <person name="Grigoriev I.V."/>
            <person name="Spatafora J.W."/>
            <person name="Nagy L.G."/>
            <person name="Kovacs G.M."/>
        </authorList>
    </citation>
    <scope>NUCLEOTIDE SEQUENCE [LARGE SCALE GENOMIC DNA]</scope>
    <source>
        <strain evidence="1 2">DSE2036</strain>
    </source>
</reference>
<dbReference type="OrthoDB" id="194358at2759"/>
<evidence type="ECO:0000313" key="2">
    <source>
        <dbReference type="Proteomes" id="UP000244855"/>
    </source>
</evidence>
<dbReference type="EMBL" id="KZ806686">
    <property type="protein sequence ID" value="PVH90122.1"/>
    <property type="molecule type" value="Genomic_DNA"/>
</dbReference>
<dbReference type="Proteomes" id="UP000244855">
    <property type="component" value="Unassembled WGS sequence"/>
</dbReference>
<accession>A0A2V1CWR0</accession>
<evidence type="ECO:0000313" key="1">
    <source>
        <dbReference type="EMBL" id="PVH90122.1"/>
    </source>
</evidence>
<organism evidence="1 2">
    <name type="scientific">Periconia macrospinosa</name>
    <dbReference type="NCBI Taxonomy" id="97972"/>
    <lineage>
        <taxon>Eukaryota</taxon>
        <taxon>Fungi</taxon>
        <taxon>Dikarya</taxon>
        <taxon>Ascomycota</taxon>
        <taxon>Pezizomycotina</taxon>
        <taxon>Dothideomycetes</taxon>
        <taxon>Pleosporomycetidae</taxon>
        <taxon>Pleosporales</taxon>
        <taxon>Massarineae</taxon>
        <taxon>Periconiaceae</taxon>
        <taxon>Periconia</taxon>
    </lineage>
</organism>
<proteinExistence type="predicted"/>